<gene>
    <name evidence="2" type="ORF">MNBD_PLANCTO03-1790</name>
</gene>
<dbReference type="GO" id="GO:0071978">
    <property type="term" value="P:bacterial-type flagellum-dependent swarming motility"/>
    <property type="evidence" value="ECO:0007669"/>
    <property type="project" value="TreeGrafter"/>
</dbReference>
<dbReference type="InterPro" id="IPR037925">
    <property type="entry name" value="FlgE/F/G-like"/>
</dbReference>
<accession>A0A3B1DM46</accession>
<organism evidence="2">
    <name type="scientific">hydrothermal vent metagenome</name>
    <dbReference type="NCBI Taxonomy" id="652676"/>
    <lineage>
        <taxon>unclassified sequences</taxon>
        <taxon>metagenomes</taxon>
        <taxon>ecological metagenomes</taxon>
    </lineage>
</organism>
<evidence type="ECO:0000259" key="1">
    <source>
        <dbReference type="Pfam" id="PF22692"/>
    </source>
</evidence>
<dbReference type="SUPFAM" id="SSF117143">
    <property type="entry name" value="Flagellar hook protein flgE"/>
    <property type="match status" value="1"/>
</dbReference>
<proteinExistence type="predicted"/>
<evidence type="ECO:0000313" key="2">
    <source>
        <dbReference type="EMBL" id="VAX40001.1"/>
    </source>
</evidence>
<sequence>FKPELATTRQRDPARLEDNLGFLPSNDLLERLGAGVMADRTRTDYSQGIIRTTGNDLDLAIKGEGFFTLLDEQDRTDNRYRLTRDGRFTRNAEGNMVSVVSGMPLVGTNGNPIKLPGDGSVTIQPDGAILQNGVEIAKVSFIEITNRAALQKAPNGLFVADATQMANKMQATGHLEQGAVEEAAVNEIATLMKIEGAARDAQANIGMIGYHDRLLNQAINRFARVG</sequence>
<dbReference type="PANTHER" id="PTHR30435">
    <property type="entry name" value="FLAGELLAR PROTEIN"/>
    <property type="match status" value="1"/>
</dbReference>
<dbReference type="Pfam" id="PF22692">
    <property type="entry name" value="LlgE_F_G_D1"/>
    <property type="match status" value="1"/>
</dbReference>
<dbReference type="GO" id="GO:0009288">
    <property type="term" value="C:bacterial-type flagellum"/>
    <property type="evidence" value="ECO:0007669"/>
    <property type="project" value="TreeGrafter"/>
</dbReference>
<reference evidence="2" key="1">
    <citation type="submission" date="2018-06" db="EMBL/GenBank/DDBJ databases">
        <authorList>
            <person name="Zhirakovskaya E."/>
        </authorList>
    </citation>
    <scope>NUCLEOTIDE SEQUENCE</scope>
</reference>
<protein>
    <recommendedName>
        <fullName evidence="1">Flagellar hook protein FlgE/F/G-like D1 domain-containing protein</fullName>
    </recommendedName>
</protein>
<dbReference type="InterPro" id="IPR053967">
    <property type="entry name" value="LlgE_F_G-like_D1"/>
</dbReference>
<dbReference type="PANTHER" id="PTHR30435:SF19">
    <property type="entry name" value="FLAGELLAR BASAL-BODY ROD PROTEIN FLGG"/>
    <property type="match status" value="1"/>
</dbReference>
<dbReference type="EMBL" id="UOGK01000317">
    <property type="protein sequence ID" value="VAX40001.1"/>
    <property type="molecule type" value="Genomic_DNA"/>
</dbReference>
<feature type="domain" description="Flagellar hook protein FlgE/F/G-like D1" evidence="1">
    <location>
        <begin position="60"/>
        <end position="129"/>
    </location>
</feature>
<name>A0A3B1DM46_9ZZZZ</name>
<feature type="non-terminal residue" evidence="2">
    <location>
        <position position="1"/>
    </location>
</feature>
<dbReference type="AlphaFoldDB" id="A0A3B1DM46"/>